<evidence type="ECO:0000313" key="3">
    <source>
        <dbReference type="EMBL" id="KAK5928748.1"/>
    </source>
</evidence>
<dbReference type="GO" id="GO:0005634">
    <property type="term" value="C:nucleus"/>
    <property type="evidence" value="ECO:0007669"/>
    <property type="project" value="TreeGrafter"/>
</dbReference>
<name>A0AAN8HUU0_CHAGU</name>
<protein>
    <recommendedName>
        <fullName evidence="2">MRN complex-interacting protein N-terminal domain-containing protein</fullName>
    </recommendedName>
</protein>
<keyword evidence="4" id="KW-1185">Reference proteome</keyword>
<accession>A0AAN8HUU0</accession>
<feature type="region of interest" description="Disordered" evidence="1">
    <location>
        <begin position="78"/>
        <end position="108"/>
    </location>
</feature>
<dbReference type="PANTHER" id="PTHR15863">
    <property type="entry name" value="MRN COMPLEX-INTERACTING PROTEIN"/>
    <property type="match status" value="1"/>
</dbReference>
<dbReference type="AlphaFoldDB" id="A0AAN8HUU0"/>
<reference evidence="3 4" key="1">
    <citation type="journal article" date="2023" name="Mol. Biol. Evol.">
        <title>Genomics of Secondarily Temperate Adaptation in the Only Non-Antarctic Icefish.</title>
        <authorList>
            <person name="Rivera-Colon A.G."/>
            <person name="Rayamajhi N."/>
            <person name="Minhas B.F."/>
            <person name="Madrigal G."/>
            <person name="Bilyk K.T."/>
            <person name="Yoon V."/>
            <person name="Hune M."/>
            <person name="Gregory S."/>
            <person name="Cheng C.H.C."/>
            <person name="Catchen J.M."/>
        </authorList>
    </citation>
    <scope>NUCLEOTIDE SEQUENCE [LARGE SCALE GENOMIC DNA]</scope>
    <source>
        <tissue evidence="3">White muscle</tissue>
    </source>
</reference>
<gene>
    <name evidence="3" type="ORF">CgunFtcFv8_010042</name>
</gene>
<evidence type="ECO:0000259" key="2">
    <source>
        <dbReference type="Pfam" id="PF15749"/>
    </source>
</evidence>
<feature type="domain" description="MRN complex-interacting protein N-terminal" evidence="2">
    <location>
        <begin position="7"/>
        <end position="90"/>
    </location>
</feature>
<comment type="caution">
    <text evidence="3">The sequence shown here is derived from an EMBL/GenBank/DDBJ whole genome shotgun (WGS) entry which is preliminary data.</text>
</comment>
<organism evidence="3 4">
    <name type="scientific">Champsocephalus gunnari</name>
    <name type="common">Mackerel icefish</name>
    <dbReference type="NCBI Taxonomy" id="52237"/>
    <lineage>
        <taxon>Eukaryota</taxon>
        <taxon>Metazoa</taxon>
        <taxon>Chordata</taxon>
        <taxon>Craniata</taxon>
        <taxon>Vertebrata</taxon>
        <taxon>Euteleostomi</taxon>
        <taxon>Actinopterygii</taxon>
        <taxon>Neopterygii</taxon>
        <taxon>Teleostei</taxon>
        <taxon>Neoteleostei</taxon>
        <taxon>Acanthomorphata</taxon>
        <taxon>Eupercaria</taxon>
        <taxon>Perciformes</taxon>
        <taxon>Notothenioidei</taxon>
        <taxon>Channichthyidae</taxon>
        <taxon>Champsocephalus</taxon>
    </lineage>
</organism>
<dbReference type="GO" id="GO:0007095">
    <property type="term" value="P:mitotic G2 DNA damage checkpoint signaling"/>
    <property type="evidence" value="ECO:0007669"/>
    <property type="project" value="TreeGrafter"/>
</dbReference>
<dbReference type="InterPro" id="IPR049472">
    <property type="entry name" value="MRNIP_N"/>
</dbReference>
<dbReference type="PANTHER" id="PTHR15863:SF2">
    <property type="entry name" value="MRN COMPLEX-INTERACTING PROTEIN"/>
    <property type="match status" value="1"/>
</dbReference>
<proteinExistence type="predicted"/>
<feature type="region of interest" description="Disordered" evidence="1">
    <location>
        <begin position="141"/>
        <end position="215"/>
    </location>
</feature>
<dbReference type="EMBL" id="JAURVH010001517">
    <property type="protein sequence ID" value="KAK5928748.1"/>
    <property type="molecule type" value="Genomic_DNA"/>
</dbReference>
<dbReference type="Proteomes" id="UP001331515">
    <property type="component" value="Unassembled WGS sequence"/>
</dbReference>
<evidence type="ECO:0000256" key="1">
    <source>
        <dbReference type="SAM" id="MobiDB-lite"/>
    </source>
</evidence>
<dbReference type="InterPro" id="IPR032739">
    <property type="entry name" value="MRNIP"/>
</dbReference>
<sequence length="215" mass="24166">MAQEFLVLRCFTCQSFQVQQVKKVTKWTCTLCGEKQSLLKEFGRGSGADCRRHVQKLNAMRGAKMEDQEQHTLSLWKQEGEEEPEEQVGRPQVSSWSKYLDTPEEAGPKEEDVLMDSQQLHDNGMIDRKLLLVRSVMFDRKRERGRQEDGTPGQSGFRSRPSDPLPGEESLDPAGSLSADGQVGGASSMISENRPRPLRPVSSMFDSGEDFSLDL</sequence>
<dbReference type="GO" id="GO:0003682">
    <property type="term" value="F:chromatin binding"/>
    <property type="evidence" value="ECO:0007669"/>
    <property type="project" value="TreeGrafter"/>
</dbReference>
<dbReference type="Pfam" id="PF15749">
    <property type="entry name" value="MRNIP"/>
    <property type="match status" value="1"/>
</dbReference>
<evidence type="ECO:0000313" key="4">
    <source>
        <dbReference type="Proteomes" id="UP001331515"/>
    </source>
</evidence>